<comment type="caution">
    <text evidence="1">The sequence shown here is derived from an EMBL/GenBank/DDBJ whole genome shotgun (WGS) entry which is preliminary data.</text>
</comment>
<accession>A0A0F9QFL5</accession>
<dbReference type="InterPro" id="IPR019734">
    <property type="entry name" value="TPR_rpt"/>
</dbReference>
<dbReference type="Gene3D" id="1.25.40.10">
    <property type="entry name" value="Tetratricopeptide repeat domain"/>
    <property type="match status" value="2"/>
</dbReference>
<sequence length="328" mass="37179">MPKKYSIIAYALGLLLIPLHIYAQEIPIPEPDSEIDIENSAEVFLEGYSDEFQEYFFEALKQKGIENYDKAINALLKCKKLDASNPVVDYELAKAHFAVRQYPLAEEYALSALQSSADNIWYANTLIDILERQGKSVDDLTTELPFDQPEFTENLASLYLKKGNYVTALAIIKKANHNSTTKAMTVKINDSIQKQKDSVEASSYRAFNPTVMSNTTVEAKSDNNPLEQYKIEMENLIQSDDFPSLQKLTEEALENYPAQPFFYYANGYALTKIGKHRDAIEALETALDYLIDDTSLENKIYQELVDANTAINDPVKANMYLRKIKPGF</sequence>
<protein>
    <recommendedName>
        <fullName evidence="2">Tetratricopeptide repeat-like domain-containing protein</fullName>
    </recommendedName>
</protein>
<dbReference type="InterPro" id="IPR011990">
    <property type="entry name" value="TPR-like_helical_dom_sf"/>
</dbReference>
<gene>
    <name evidence="1" type="ORF">LCGC14_0709010</name>
</gene>
<dbReference type="SMART" id="SM00028">
    <property type="entry name" value="TPR"/>
    <property type="match status" value="4"/>
</dbReference>
<name>A0A0F9QFL5_9ZZZZ</name>
<evidence type="ECO:0008006" key="2">
    <source>
        <dbReference type="Google" id="ProtNLM"/>
    </source>
</evidence>
<dbReference type="SUPFAM" id="SSF48452">
    <property type="entry name" value="TPR-like"/>
    <property type="match status" value="1"/>
</dbReference>
<reference evidence="1" key="1">
    <citation type="journal article" date="2015" name="Nature">
        <title>Complex archaea that bridge the gap between prokaryotes and eukaryotes.</title>
        <authorList>
            <person name="Spang A."/>
            <person name="Saw J.H."/>
            <person name="Jorgensen S.L."/>
            <person name="Zaremba-Niedzwiedzka K."/>
            <person name="Martijn J."/>
            <person name="Lind A.E."/>
            <person name="van Eijk R."/>
            <person name="Schleper C."/>
            <person name="Guy L."/>
            <person name="Ettema T.J."/>
        </authorList>
    </citation>
    <scope>NUCLEOTIDE SEQUENCE</scope>
</reference>
<proteinExistence type="predicted"/>
<dbReference type="AlphaFoldDB" id="A0A0F9QFL5"/>
<organism evidence="1">
    <name type="scientific">marine sediment metagenome</name>
    <dbReference type="NCBI Taxonomy" id="412755"/>
    <lineage>
        <taxon>unclassified sequences</taxon>
        <taxon>metagenomes</taxon>
        <taxon>ecological metagenomes</taxon>
    </lineage>
</organism>
<evidence type="ECO:0000313" key="1">
    <source>
        <dbReference type="EMBL" id="KKN42850.1"/>
    </source>
</evidence>
<dbReference type="EMBL" id="LAZR01001553">
    <property type="protein sequence ID" value="KKN42850.1"/>
    <property type="molecule type" value="Genomic_DNA"/>
</dbReference>